<proteinExistence type="predicted"/>
<feature type="domain" description="Glycosyl transferase family 1" evidence="1">
    <location>
        <begin position="223"/>
        <end position="314"/>
    </location>
</feature>
<evidence type="ECO:0000313" key="3">
    <source>
        <dbReference type="EMBL" id="OGM99976.1"/>
    </source>
</evidence>
<dbReference type="Pfam" id="PF00534">
    <property type="entry name" value="Glycos_transf_1"/>
    <property type="match status" value="1"/>
</dbReference>
<dbReference type="PANTHER" id="PTHR45947">
    <property type="entry name" value="SULFOQUINOVOSYL TRANSFERASE SQD2"/>
    <property type="match status" value="1"/>
</dbReference>
<dbReference type="SUPFAM" id="SSF53756">
    <property type="entry name" value="UDP-Glycosyltransferase/glycogen phosphorylase"/>
    <property type="match status" value="1"/>
</dbReference>
<dbReference type="InterPro" id="IPR050194">
    <property type="entry name" value="Glycosyltransferase_grp1"/>
</dbReference>
<evidence type="ECO:0000259" key="2">
    <source>
        <dbReference type="Pfam" id="PF13439"/>
    </source>
</evidence>
<gene>
    <name evidence="3" type="ORF">A2650_01025</name>
</gene>
<sequence>MSSVNINKKQNLRVAFIVGSFPEISETFIIDQACDLIDRGVGVEIYAFNRGGANKDHISKRYFQYGLDKKTMYLSVPANKILRIIMAGPRLVRLLLYRPASIFKIASNFKVLFWDLKPFFGKKYDLYHCHFGNVGSNFVMIKKVLGIKEKFITSLYGQDVSKRIKEKGIAIYRGLIEESALFFVMSEDMKRRVVGHGFSSEKVLVHPIGINLDNYNFKERAISENKEINIVSVGRFVEKKGFDDLLRALAIVKEKTSKKFRCYMIGDGPLREKIHSLAGTLGLNDVVEFKGFMAIERILDFFQNMSFFVQPSKTAKDGDTE</sequence>
<dbReference type="Proteomes" id="UP000177117">
    <property type="component" value="Unassembled WGS sequence"/>
</dbReference>
<dbReference type="Pfam" id="PF13439">
    <property type="entry name" value="Glyco_transf_4"/>
    <property type="match status" value="1"/>
</dbReference>
<organism evidence="3 4">
    <name type="scientific">Candidatus Yanofskybacteria bacterium RIFCSPHIGHO2_01_FULL_41_53</name>
    <dbReference type="NCBI Taxonomy" id="1802663"/>
    <lineage>
        <taxon>Bacteria</taxon>
        <taxon>Candidatus Yanofskyibacteriota</taxon>
    </lineage>
</organism>
<evidence type="ECO:0000259" key="1">
    <source>
        <dbReference type="Pfam" id="PF00534"/>
    </source>
</evidence>
<evidence type="ECO:0008006" key="5">
    <source>
        <dbReference type="Google" id="ProtNLM"/>
    </source>
</evidence>
<dbReference type="InterPro" id="IPR028098">
    <property type="entry name" value="Glyco_trans_4-like_N"/>
</dbReference>
<evidence type="ECO:0000313" key="4">
    <source>
        <dbReference type="Proteomes" id="UP000177117"/>
    </source>
</evidence>
<dbReference type="Gene3D" id="3.40.50.2000">
    <property type="entry name" value="Glycogen Phosphorylase B"/>
    <property type="match status" value="2"/>
</dbReference>
<dbReference type="PANTHER" id="PTHR45947:SF3">
    <property type="entry name" value="SULFOQUINOVOSYL TRANSFERASE SQD2"/>
    <property type="match status" value="1"/>
</dbReference>
<dbReference type="InterPro" id="IPR001296">
    <property type="entry name" value="Glyco_trans_1"/>
</dbReference>
<name>A0A1F8EGK8_9BACT</name>
<dbReference type="GO" id="GO:0016757">
    <property type="term" value="F:glycosyltransferase activity"/>
    <property type="evidence" value="ECO:0007669"/>
    <property type="project" value="InterPro"/>
</dbReference>
<feature type="domain" description="Glycosyltransferase subfamily 4-like N-terminal" evidence="2">
    <location>
        <begin position="26"/>
        <end position="213"/>
    </location>
</feature>
<comment type="caution">
    <text evidence="3">The sequence shown here is derived from an EMBL/GenBank/DDBJ whole genome shotgun (WGS) entry which is preliminary data.</text>
</comment>
<reference evidence="3 4" key="1">
    <citation type="journal article" date="2016" name="Nat. Commun.">
        <title>Thousands of microbial genomes shed light on interconnected biogeochemical processes in an aquifer system.</title>
        <authorList>
            <person name="Anantharaman K."/>
            <person name="Brown C.T."/>
            <person name="Hug L.A."/>
            <person name="Sharon I."/>
            <person name="Castelle C.J."/>
            <person name="Probst A.J."/>
            <person name="Thomas B.C."/>
            <person name="Singh A."/>
            <person name="Wilkins M.J."/>
            <person name="Karaoz U."/>
            <person name="Brodie E.L."/>
            <person name="Williams K.H."/>
            <person name="Hubbard S.S."/>
            <person name="Banfield J.F."/>
        </authorList>
    </citation>
    <scope>NUCLEOTIDE SEQUENCE [LARGE SCALE GENOMIC DNA]</scope>
</reference>
<dbReference type="AlphaFoldDB" id="A0A1F8EGK8"/>
<dbReference type="EMBL" id="MGJD01000031">
    <property type="protein sequence ID" value="OGM99976.1"/>
    <property type="molecule type" value="Genomic_DNA"/>
</dbReference>
<accession>A0A1F8EGK8</accession>
<protein>
    <recommendedName>
        <fullName evidence="5">Glycosyl transferase family 1 domain-containing protein</fullName>
    </recommendedName>
</protein>